<dbReference type="InterPro" id="IPR011123">
    <property type="entry name" value="Y_Y_Y"/>
</dbReference>
<evidence type="ECO:0000259" key="4">
    <source>
        <dbReference type="PROSITE" id="PS50109"/>
    </source>
</evidence>
<evidence type="ECO:0000256" key="1">
    <source>
        <dbReference type="ARBA" id="ARBA00022553"/>
    </source>
</evidence>
<dbReference type="PANTHER" id="PTHR43547:SF2">
    <property type="entry name" value="HYBRID SIGNAL TRANSDUCTION HISTIDINE KINASE C"/>
    <property type="match status" value="1"/>
</dbReference>
<dbReference type="CDD" id="cd16917">
    <property type="entry name" value="HATPase_UhpB-NarQ-NarX-like"/>
    <property type="match status" value="1"/>
</dbReference>
<dbReference type="EMBL" id="JBHULT010000011">
    <property type="protein sequence ID" value="MFD2518945.1"/>
    <property type="molecule type" value="Genomic_DNA"/>
</dbReference>
<dbReference type="Pfam" id="PF07495">
    <property type="entry name" value="Y_Y_Y"/>
    <property type="match status" value="1"/>
</dbReference>
<dbReference type="Pfam" id="PF07494">
    <property type="entry name" value="Reg_prop"/>
    <property type="match status" value="4"/>
</dbReference>
<feature type="transmembrane region" description="Helical" evidence="2">
    <location>
        <begin position="788"/>
        <end position="809"/>
    </location>
</feature>
<dbReference type="SUPFAM" id="SSF55874">
    <property type="entry name" value="ATPase domain of HSP90 chaperone/DNA topoisomerase II/histidine kinase"/>
    <property type="match status" value="1"/>
</dbReference>
<dbReference type="InterPro" id="IPR011047">
    <property type="entry name" value="Quinoprotein_ADH-like_sf"/>
</dbReference>
<dbReference type="InterPro" id="IPR013783">
    <property type="entry name" value="Ig-like_fold"/>
</dbReference>
<keyword evidence="2" id="KW-0812">Transmembrane</keyword>
<keyword evidence="2" id="KW-0472">Membrane</keyword>
<dbReference type="PROSITE" id="PS50109">
    <property type="entry name" value="HIS_KIN"/>
    <property type="match status" value="1"/>
</dbReference>
<evidence type="ECO:0000313" key="5">
    <source>
        <dbReference type="EMBL" id="MFD2518945.1"/>
    </source>
</evidence>
<reference evidence="6" key="1">
    <citation type="journal article" date="2019" name="Int. J. Syst. Evol. Microbiol.">
        <title>The Global Catalogue of Microorganisms (GCM) 10K type strain sequencing project: providing services to taxonomists for standard genome sequencing and annotation.</title>
        <authorList>
            <consortium name="The Broad Institute Genomics Platform"/>
            <consortium name="The Broad Institute Genome Sequencing Center for Infectious Disease"/>
            <person name="Wu L."/>
            <person name="Ma J."/>
        </authorList>
    </citation>
    <scope>NUCLEOTIDE SEQUENCE [LARGE SCALE GENOMIC DNA]</scope>
    <source>
        <strain evidence="6">KCTC 42585</strain>
    </source>
</reference>
<dbReference type="RefSeq" id="WP_380754106.1">
    <property type="nucleotide sequence ID" value="NZ_JBHULT010000011.1"/>
</dbReference>
<organism evidence="5 6">
    <name type="scientific">Salinimicrobium flavum</name>
    <dbReference type="NCBI Taxonomy" id="1737065"/>
    <lineage>
        <taxon>Bacteria</taxon>
        <taxon>Pseudomonadati</taxon>
        <taxon>Bacteroidota</taxon>
        <taxon>Flavobacteriia</taxon>
        <taxon>Flavobacteriales</taxon>
        <taxon>Flavobacteriaceae</taxon>
        <taxon>Salinimicrobium</taxon>
    </lineage>
</organism>
<dbReference type="SUPFAM" id="SSF63829">
    <property type="entry name" value="Calcium-dependent phosphotriesterase"/>
    <property type="match status" value="1"/>
</dbReference>
<evidence type="ECO:0000256" key="2">
    <source>
        <dbReference type="SAM" id="Phobius"/>
    </source>
</evidence>
<dbReference type="Gene3D" id="3.30.565.10">
    <property type="entry name" value="Histidine kinase-like ATPase, C-terminal domain"/>
    <property type="match status" value="1"/>
</dbReference>
<dbReference type="InterPro" id="IPR003594">
    <property type="entry name" value="HATPase_dom"/>
</dbReference>
<dbReference type="InterPro" id="IPR036890">
    <property type="entry name" value="HATPase_C_sf"/>
</dbReference>
<feature type="signal peptide" evidence="3">
    <location>
        <begin position="1"/>
        <end position="19"/>
    </location>
</feature>
<dbReference type="SUPFAM" id="SSF50998">
    <property type="entry name" value="Quinoprotein alcohol dehydrogenase-like"/>
    <property type="match status" value="1"/>
</dbReference>
<comment type="caution">
    <text evidence="5">The sequence shown here is derived from an EMBL/GenBank/DDBJ whole genome shotgun (WGS) entry which is preliminary data.</text>
</comment>
<keyword evidence="6" id="KW-1185">Reference proteome</keyword>
<evidence type="ECO:0000313" key="6">
    <source>
        <dbReference type="Proteomes" id="UP001597468"/>
    </source>
</evidence>
<dbReference type="Proteomes" id="UP001597468">
    <property type="component" value="Unassembled WGS sequence"/>
</dbReference>
<protein>
    <submittedName>
        <fullName evidence="5">Two-component regulator propeller domain-containing protein</fullName>
    </submittedName>
</protein>
<dbReference type="PANTHER" id="PTHR43547">
    <property type="entry name" value="TWO-COMPONENT HISTIDINE KINASE"/>
    <property type="match status" value="1"/>
</dbReference>
<dbReference type="InterPro" id="IPR005467">
    <property type="entry name" value="His_kinase_dom"/>
</dbReference>
<dbReference type="InterPro" id="IPR011110">
    <property type="entry name" value="Reg_prop"/>
</dbReference>
<sequence>MGGRLLFLLFFLSLTTALAQKPSYDFKNITINDGLSQNSVVAIAEDDYGFMWFATQDGLNRFDGRDFVIFPRTFDDITSPTNSQTGKLVARGKELWLIKKGGEIEIFDLATEEFRPFLLPEKQENLQSPVTYLYFDTRDDLWLGTSGKGLYKIDRKTNNVTRYHRDATNQFSLSGNRVRSVFQDSSGDIWIMTYKGLNRLGKAGNRQYLPGVNANILKEDKDGKLWLGTFGKGIFTRAKDSASFSPFQGYPKHPIPKDLIVESLLTEEDGKVWVGTYGNGLFIINTNEKTIVHLLPERRNPFSLGFQDVLSIEKDRNGGIWIGTDGGGVSYYNLHFNIFNRLTDQDVQENIAIEQIRAVTTDDDGFVWLGTSGNGLTSFLPAENEFQTFHFKPFKSGISNYDRVVSLLSDDEGDLWIGTQGNGLMLKDRGTGELKKWFFSEAGTASERIPDNTIWTLTHAENNRVWAGTRNAGLLLIDKEEGLISQYLPEPASNLGSQNNIRSVEQLNDSILALGLEQNGIRLLNTCTGKFKEVTNLFIEQTIEDEYGIKCLFFESGFLWAGTAGRGILIIHLESGNTQLLDASEDLPNNMIYGILAEGKNAVWVSSNRGIFRIDHHVDMDEVQVTGIYPFTVEDGLQSNEFNTGAFHKAEDGTLYFGGINGLNFFDPNKISHSRRTGPVVLTGVMVGNKPLETDTLITYKDHIRLPYSENSLSFNYTVIDFLSPQKMNYQYRLTGYDDNWIDAGSRQYSAYTNLPPGEYDFQVKLAGEELAEAQTASLGITITGPFWLRWWFIVMVILIIATLLYAFYRYRINQLLEVQRVKNTISADLHDDLGSRLTSIHFLSAVSKKKILMNEDAKACLQRIDEEVMASAEALNEIVWNIKMNDESLEDIVAKMRRYAGEALDGAGLNYKVTIEDDFTGKKMGMQERRELFLIYKELLNNIRKHAAAETVDIEIAIKEEMFYLAVGDDGKGFNPDGETDRNGIRNSRERVRKWNGRLKIISESNKGTLIEIWLPFDTPSLQTKLLMMFKKDSE</sequence>
<gene>
    <name evidence="5" type="ORF">ACFSTG_13640</name>
</gene>
<dbReference type="Pfam" id="PF02518">
    <property type="entry name" value="HATPase_c"/>
    <property type="match status" value="1"/>
</dbReference>
<accession>A0ABW5J315</accession>
<dbReference type="InterPro" id="IPR015943">
    <property type="entry name" value="WD40/YVTN_repeat-like_dom_sf"/>
</dbReference>
<keyword evidence="3" id="KW-0732">Signal</keyword>
<feature type="chain" id="PRO_5047305866" evidence="3">
    <location>
        <begin position="20"/>
        <end position="1036"/>
    </location>
</feature>
<dbReference type="Gene3D" id="2.130.10.10">
    <property type="entry name" value="YVTN repeat-like/Quinoprotein amine dehydrogenase"/>
    <property type="match status" value="2"/>
</dbReference>
<name>A0ABW5J315_9FLAO</name>
<proteinExistence type="predicted"/>
<keyword evidence="2" id="KW-1133">Transmembrane helix</keyword>
<evidence type="ECO:0000256" key="3">
    <source>
        <dbReference type="SAM" id="SignalP"/>
    </source>
</evidence>
<feature type="domain" description="Histidine kinase" evidence="4">
    <location>
        <begin position="829"/>
        <end position="1020"/>
    </location>
</feature>
<keyword evidence="1" id="KW-0597">Phosphoprotein</keyword>
<dbReference type="Gene3D" id="2.60.40.10">
    <property type="entry name" value="Immunoglobulins"/>
    <property type="match status" value="1"/>
</dbReference>